<protein>
    <submittedName>
        <fullName evidence="1">Uncharacterized protein</fullName>
    </submittedName>
</protein>
<dbReference type="Proteomes" id="UP000218113">
    <property type="component" value="Unassembled WGS sequence"/>
</dbReference>
<comment type="caution">
    <text evidence="1">The sequence shown here is derived from an EMBL/GenBank/DDBJ whole genome shotgun (WGS) entry which is preliminary data.</text>
</comment>
<dbReference type="AlphaFoldDB" id="A0A2A4T919"/>
<reference evidence="2" key="1">
    <citation type="submission" date="2017-08" db="EMBL/GenBank/DDBJ databases">
        <title>A dynamic microbial community with high functional redundancy inhabits the cold, oxic subseafloor aquifer.</title>
        <authorList>
            <person name="Tully B.J."/>
            <person name="Wheat C.G."/>
            <person name="Glazer B.T."/>
            <person name="Huber J.A."/>
        </authorList>
    </citation>
    <scope>NUCLEOTIDE SEQUENCE [LARGE SCALE GENOMIC DNA]</scope>
</reference>
<organism evidence="1 2">
    <name type="scientific">SAR324 cluster bacterium</name>
    <dbReference type="NCBI Taxonomy" id="2024889"/>
    <lineage>
        <taxon>Bacteria</taxon>
        <taxon>Deltaproteobacteria</taxon>
        <taxon>SAR324 cluster</taxon>
    </lineage>
</organism>
<sequence length="326" mass="37362">MKYPLPPILILLFALITIVDQVVVAQEVISIVEEKTQIAQEVISIVEEKTQIDQEVISIVEENTEIPEGNEFEVEEEPQDITQVPPVDPQEFETLGTQTAGIYPTPLEMYILSRKLHLPVTLQEIQVSPSSVRHPDKIFAALTLGRLLSATILSLQHGRDEYLRKNLFYLAQGAEYLALPEELNSSLRQINQRLSRATLGRSAVMFEIIEFYSSLQRSRDTTFNLEQRLLLDLILGATWMQTADFLLPTDPEEANISALRQVIGVSYIPEYFEELLNEYIILQVANSRELRKLQLQLTSFKKILEKQKLTVKDLEMIQTILRVYLH</sequence>
<accession>A0A2A4T919</accession>
<dbReference type="EMBL" id="NVSR01000008">
    <property type="protein sequence ID" value="PCI30022.1"/>
    <property type="molecule type" value="Genomic_DNA"/>
</dbReference>
<gene>
    <name evidence="1" type="ORF">COB67_02825</name>
</gene>
<proteinExistence type="predicted"/>
<evidence type="ECO:0000313" key="1">
    <source>
        <dbReference type="EMBL" id="PCI30022.1"/>
    </source>
</evidence>
<evidence type="ECO:0000313" key="2">
    <source>
        <dbReference type="Proteomes" id="UP000218113"/>
    </source>
</evidence>
<name>A0A2A4T919_9DELT</name>